<comment type="caution">
    <text evidence="1">The sequence shown here is derived from an EMBL/GenBank/DDBJ whole genome shotgun (WGS) entry which is preliminary data.</text>
</comment>
<dbReference type="Proteomes" id="UP001055879">
    <property type="component" value="Linkage Group LG04"/>
</dbReference>
<gene>
    <name evidence="1" type="ORF">L6452_13955</name>
</gene>
<evidence type="ECO:0000313" key="1">
    <source>
        <dbReference type="EMBL" id="KAI3734485.1"/>
    </source>
</evidence>
<accession>A0ACB9CJN9</accession>
<reference evidence="2" key="1">
    <citation type="journal article" date="2022" name="Mol. Ecol. Resour.">
        <title>The genomes of chicory, endive, great burdock and yacon provide insights into Asteraceae palaeo-polyploidization history and plant inulin production.</title>
        <authorList>
            <person name="Fan W."/>
            <person name="Wang S."/>
            <person name="Wang H."/>
            <person name="Wang A."/>
            <person name="Jiang F."/>
            <person name="Liu H."/>
            <person name="Zhao H."/>
            <person name="Xu D."/>
            <person name="Zhang Y."/>
        </authorList>
    </citation>
    <scope>NUCLEOTIDE SEQUENCE [LARGE SCALE GENOMIC DNA]</scope>
    <source>
        <strain evidence="2">cv. Niubang</strain>
    </source>
</reference>
<evidence type="ECO:0000313" key="2">
    <source>
        <dbReference type="Proteomes" id="UP001055879"/>
    </source>
</evidence>
<protein>
    <submittedName>
        <fullName evidence="1">Uncharacterized protein</fullName>
    </submittedName>
</protein>
<sequence length="233" mass="26801">MSVLATRLHIQDRLPTVVKPSEGIILEDIVEGYLEELVNRNMVEITKRRSDESPKKCRTIGVLHDIFLPRALEIGLFHLHQKPDENSNAAAKPQHQYQGLPHFKSFQPESKVLHILQRPKERHACRRNMNILERVVGARGFGLLKVLDLEGVYQPKLPENLGNLFHLRYLGLGWTFLDTLPSSLGGLLYLETLEMHQAHTYHHSPKFYTEYEASPSSLSEWILSRHICTINET</sequence>
<name>A0ACB9CJN9_ARCLA</name>
<keyword evidence="2" id="KW-1185">Reference proteome</keyword>
<reference evidence="1 2" key="2">
    <citation type="journal article" date="2022" name="Mol. Ecol. Resour.">
        <title>The genomes of chicory, endive, great burdock and yacon provide insights into Asteraceae paleo-polyploidization history and plant inulin production.</title>
        <authorList>
            <person name="Fan W."/>
            <person name="Wang S."/>
            <person name="Wang H."/>
            <person name="Wang A."/>
            <person name="Jiang F."/>
            <person name="Liu H."/>
            <person name="Zhao H."/>
            <person name="Xu D."/>
            <person name="Zhang Y."/>
        </authorList>
    </citation>
    <scope>NUCLEOTIDE SEQUENCE [LARGE SCALE GENOMIC DNA]</scope>
    <source>
        <strain evidence="2">cv. Niubang</strain>
    </source>
</reference>
<proteinExistence type="predicted"/>
<dbReference type="EMBL" id="CM042050">
    <property type="protein sequence ID" value="KAI3734485.1"/>
    <property type="molecule type" value="Genomic_DNA"/>
</dbReference>
<organism evidence="1 2">
    <name type="scientific">Arctium lappa</name>
    <name type="common">Greater burdock</name>
    <name type="synonym">Lappa major</name>
    <dbReference type="NCBI Taxonomy" id="4217"/>
    <lineage>
        <taxon>Eukaryota</taxon>
        <taxon>Viridiplantae</taxon>
        <taxon>Streptophyta</taxon>
        <taxon>Embryophyta</taxon>
        <taxon>Tracheophyta</taxon>
        <taxon>Spermatophyta</taxon>
        <taxon>Magnoliopsida</taxon>
        <taxon>eudicotyledons</taxon>
        <taxon>Gunneridae</taxon>
        <taxon>Pentapetalae</taxon>
        <taxon>asterids</taxon>
        <taxon>campanulids</taxon>
        <taxon>Asterales</taxon>
        <taxon>Asteraceae</taxon>
        <taxon>Carduoideae</taxon>
        <taxon>Cardueae</taxon>
        <taxon>Arctiinae</taxon>
        <taxon>Arctium</taxon>
    </lineage>
</organism>